<evidence type="ECO:0000256" key="1">
    <source>
        <dbReference type="ARBA" id="ARBA00004571"/>
    </source>
</evidence>
<dbReference type="SUPFAM" id="SSF49464">
    <property type="entry name" value="Carboxypeptidase regulatory domain-like"/>
    <property type="match status" value="1"/>
</dbReference>
<evidence type="ECO:0000256" key="3">
    <source>
        <dbReference type="ARBA" id="ARBA00022452"/>
    </source>
</evidence>
<dbReference type="Gene3D" id="2.170.130.10">
    <property type="entry name" value="TonB-dependent receptor, plug domain"/>
    <property type="match status" value="1"/>
</dbReference>
<dbReference type="GO" id="GO:0009279">
    <property type="term" value="C:cell outer membrane"/>
    <property type="evidence" value="ECO:0007669"/>
    <property type="project" value="UniProtKB-SubCell"/>
</dbReference>
<dbReference type="AlphaFoldDB" id="A0AAP1RDF9"/>
<dbReference type="InterPro" id="IPR037066">
    <property type="entry name" value="Plug_dom_sf"/>
</dbReference>
<dbReference type="Gene3D" id="2.40.170.20">
    <property type="entry name" value="TonB-dependent receptor, beta-barrel domain"/>
    <property type="match status" value="1"/>
</dbReference>
<keyword evidence="6 7" id="KW-0998">Cell outer membrane</keyword>
<evidence type="ECO:0000259" key="8">
    <source>
        <dbReference type="Pfam" id="PF07715"/>
    </source>
</evidence>
<dbReference type="InterPro" id="IPR039426">
    <property type="entry name" value="TonB-dep_rcpt-like"/>
</dbReference>
<dbReference type="InterPro" id="IPR023996">
    <property type="entry name" value="TonB-dep_OMP_SusC/RagA"/>
</dbReference>
<dbReference type="InterPro" id="IPR023997">
    <property type="entry name" value="TonB-dep_OMP_SusC/RagA_CS"/>
</dbReference>
<keyword evidence="4 7" id="KW-0812">Transmembrane</keyword>
<dbReference type="Proteomes" id="UP000806077">
    <property type="component" value="Unassembled WGS sequence"/>
</dbReference>
<keyword evidence="2 7" id="KW-0813">Transport</keyword>
<dbReference type="Pfam" id="PF07715">
    <property type="entry name" value="Plug"/>
    <property type="match status" value="1"/>
</dbReference>
<dbReference type="Pfam" id="PF13715">
    <property type="entry name" value="CarbopepD_reg_2"/>
    <property type="match status" value="1"/>
</dbReference>
<evidence type="ECO:0000313" key="9">
    <source>
        <dbReference type="EMBL" id="MBE7693896.1"/>
    </source>
</evidence>
<dbReference type="EMBL" id="WXXV01000001">
    <property type="protein sequence ID" value="MBE7693896.1"/>
    <property type="molecule type" value="Genomic_DNA"/>
</dbReference>
<evidence type="ECO:0000256" key="6">
    <source>
        <dbReference type="ARBA" id="ARBA00023237"/>
    </source>
</evidence>
<proteinExistence type="inferred from homology"/>
<protein>
    <submittedName>
        <fullName evidence="9">SusC/RagA family TonB-linked outer membrane protein</fullName>
    </submittedName>
</protein>
<evidence type="ECO:0000256" key="2">
    <source>
        <dbReference type="ARBA" id="ARBA00022448"/>
    </source>
</evidence>
<accession>A0AAP1RDF9</accession>
<evidence type="ECO:0000256" key="5">
    <source>
        <dbReference type="ARBA" id="ARBA00023136"/>
    </source>
</evidence>
<dbReference type="SUPFAM" id="SSF56935">
    <property type="entry name" value="Porins"/>
    <property type="match status" value="1"/>
</dbReference>
<reference evidence="9 10" key="1">
    <citation type="journal article" date="2020" name="Int. J. Syst. Evol. Microbiol.">
        <title>Tenacibaculum piscium sp. nov., isolated from skin ulcers of sea-farmed fish, and description of Tenacibaculum finnmarkense sp. nov. with subdivision into genomovars finnmarkense and ulcerans.</title>
        <authorList>
            <person name="Olsen A.B."/>
            <person name="Spilsberg B."/>
            <person name="Nilsen H.K."/>
            <person name="Lagesen K."/>
            <person name="Gulla S."/>
            <person name="Avendano-Herrera R."/>
            <person name="Irgang R."/>
            <person name="Duchaud E."/>
            <person name="Colquhoun D.J."/>
        </authorList>
    </citation>
    <scope>NUCLEOTIDE SEQUENCE [LARGE SCALE GENOMIC DNA]</scope>
    <source>
        <strain evidence="9 10">TNO037</strain>
    </source>
</reference>
<sequence length="1106" mass="123015">MQQITKTLIVFFILTFQLTYGQKKITASGVVSDQSGPLPGVTILIKGTAFGTETNFDGEYTIKTTQKDVLVYSFVGMKTVKKTVNSTAAINVVMTEDENLLNEIVVTGITVTDKRLFTGASTSLKAADIKLDGVPEISRGLEGRAAGVTVQNVSGTFGAAPRIRVRGATSIYGNSKPLWVVDGIILEDAIDVSAGDLSSGDASTLISSSIAGLNADDIESFEVLKDGSATSIYGARAMAGVIVITTKKGKAGVSNINYTNSTTFRMRPSYTDFNIMNSQEQMSVYEEMRAGGWLNYSKVANARESGVYGEMYQLYDKLDANGNFLIKNTAQSRAAFLRKAELRNTDWFKELFNINALQSHAVNVSSGTDRATYYASLSAIVDPGWTKASSVNRYTANFKSIFKVSDKLTFSSISTGSFRKQKAPGTLSQDTDLVTGTVKRDFDINPFSYALNTSRVLDPAKNYTRNYTDFNISKELEENYIDINVANLKFQSELKYKVNSKINLSALGALKYQTSSLEHNTTEFSNQANAFRADYNEIIRNANPFLYTDPDNQYATPISVLPEGGIFRKTTHSMLGYDFRGTFSYKDVINDDHTVNFYAGAEANSADRKKTNFTGWGLQYSLGEVPFYGYELFKKSIEENTLYYGLKNTKYRNLAFFGNTTYSWKRRYTLNGTFRYEGSNKLGKSKASRWLPTWNVSGAWNVHEEDFFVHLDPLESLTFRASYSLTADRGPESVSNSLVDIRSYNPWRPSAGSKESALYVAGLENSELTYEKKHELNVGFDTSLFDGRLAIGADWYQRNNFDLIGPTNTQGIGGEIIKYGNVAEMKSSGLELSISGTPIKTEDFSWQTSFVYSKTKNEVTKLDSQQRVIDLVTGYGFAKQGYPVKAIFSIPFAGLNEEGLPTFQDQEGEVSIGELNFQERDKLDFLKYSGSADPTDVGSFGNIFKYKNLRLNIFTTYSFGNVIRLNPVFSSRYSDLSALPKEFENRWILPGDENFTNVPVIASTRQENRVGEYDLRTAYNAYNYSDARIAKGDFVRLKEVSLAFQFPKEYVTKINVKSLSLKLQATNLFLLYSDDKLNGQDPEFFNAGGVASPLAKQITFTLKLGL</sequence>
<dbReference type="NCBIfam" id="TIGR04057">
    <property type="entry name" value="SusC_RagA_signa"/>
    <property type="match status" value="1"/>
</dbReference>
<dbReference type="InterPro" id="IPR036942">
    <property type="entry name" value="Beta-barrel_TonB_sf"/>
</dbReference>
<comment type="subcellular location">
    <subcellularLocation>
        <location evidence="1 7">Cell outer membrane</location>
        <topology evidence="1 7">Multi-pass membrane protein</topology>
    </subcellularLocation>
</comment>
<evidence type="ECO:0000313" key="10">
    <source>
        <dbReference type="Proteomes" id="UP000806077"/>
    </source>
</evidence>
<dbReference type="InterPro" id="IPR012910">
    <property type="entry name" value="Plug_dom"/>
</dbReference>
<gene>
    <name evidence="9" type="ORF">F7645_00395</name>
</gene>
<keyword evidence="10" id="KW-1185">Reference proteome</keyword>
<dbReference type="RefSeq" id="WP_101955258.1">
    <property type="nucleotide sequence ID" value="NZ_JAJHTL010000002.1"/>
</dbReference>
<dbReference type="NCBIfam" id="TIGR04056">
    <property type="entry name" value="OMP_RagA_SusC"/>
    <property type="match status" value="1"/>
</dbReference>
<comment type="caution">
    <text evidence="9">The sequence shown here is derived from an EMBL/GenBank/DDBJ whole genome shotgun (WGS) entry which is preliminary data.</text>
</comment>
<feature type="domain" description="TonB-dependent receptor plug" evidence="8">
    <location>
        <begin position="117"/>
        <end position="241"/>
    </location>
</feature>
<evidence type="ECO:0000256" key="7">
    <source>
        <dbReference type="PROSITE-ProRule" id="PRU01360"/>
    </source>
</evidence>
<name>A0AAP1RDF9_9FLAO</name>
<evidence type="ECO:0000256" key="4">
    <source>
        <dbReference type="ARBA" id="ARBA00022692"/>
    </source>
</evidence>
<dbReference type="PROSITE" id="PS52016">
    <property type="entry name" value="TONB_DEPENDENT_REC_3"/>
    <property type="match status" value="1"/>
</dbReference>
<keyword evidence="5 7" id="KW-0472">Membrane</keyword>
<dbReference type="InterPro" id="IPR008969">
    <property type="entry name" value="CarboxyPept-like_regulatory"/>
</dbReference>
<keyword evidence="3 7" id="KW-1134">Transmembrane beta strand</keyword>
<comment type="similarity">
    <text evidence="7">Belongs to the TonB-dependent receptor family.</text>
</comment>
<organism evidence="9 10">
    <name type="scientific">Tenacibaculum finnmarkense genomovar finnmarkense</name>
    <dbReference type="NCBI Taxonomy" id="1458503"/>
    <lineage>
        <taxon>Bacteria</taxon>
        <taxon>Pseudomonadati</taxon>
        <taxon>Bacteroidota</taxon>
        <taxon>Flavobacteriia</taxon>
        <taxon>Flavobacteriales</taxon>
        <taxon>Flavobacteriaceae</taxon>
        <taxon>Tenacibaculum</taxon>
        <taxon>Tenacibaculum finnmarkense</taxon>
    </lineage>
</organism>